<protein>
    <submittedName>
        <fullName evidence="2">Uncharacterized protein</fullName>
    </submittedName>
</protein>
<gene>
    <name evidence="2" type="ORF">SKAU_G00013760</name>
</gene>
<evidence type="ECO:0000256" key="1">
    <source>
        <dbReference type="SAM" id="MobiDB-lite"/>
    </source>
</evidence>
<proteinExistence type="predicted"/>
<reference evidence="2" key="1">
    <citation type="journal article" date="2023" name="Science">
        <title>Genome structures resolve the early diversification of teleost fishes.</title>
        <authorList>
            <person name="Parey E."/>
            <person name="Louis A."/>
            <person name="Montfort J."/>
            <person name="Bouchez O."/>
            <person name="Roques C."/>
            <person name="Iampietro C."/>
            <person name="Lluch J."/>
            <person name="Castinel A."/>
            <person name="Donnadieu C."/>
            <person name="Desvignes T."/>
            <person name="Floi Bucao C."/>
            <person name="Jouanno E."/>
            <person name="Wen M."/>
            <person name="Mejri S."/>
            <person name="Dirks R."/>
            <person name="Jansen H."/>
            <person name="Henkel C."/>
            <person name="Chen W.J."/>
            <person name="Zahm M."/>
            <person name="Cabau C."/>
            <person name="Klopp C."/>
            <person name="Thompson A.W."/>
            <person name="Robinson-Rechavi M."/>
            <person name="Braasch I."/>
            <person name="Lecointre G."/>
            <person name="Bobe J."/>
            <person name="Postlethwait J.H."/>
            <person name="Berthelot C."/>
            <person name="Roest Crollius H."/>
            <person name="Guiguen Y."/>
        </authorList>
    </citation>
    <scope>NUCLEOTIDE SEQUENCE</scope>
    <source>
        <strain evidence="2">WJC10195</strain>
    </source>
</reference>
<organism evidence="2 3">
    <name type="scientific">Synaphobranchus kaupii</name>
    <name type="common">Kaup's arrowtooth eel</name>
    <dbReference type="NCBI Taxonomy" id="118154"/>
    <lineage>
        <taxon>Eukaryota</taxon>
        <taxon>Metazoa</taxon>
        <taxon>Chordata</taxon>
        <taxon>Craniata</taxon>
        <taxon>Vertebrata</taxon>
        <taxon>Euteleostomi</taxon>
        <taxon>Actinopterygii</taxon>
        <taxon>Neopterygii</taxon>
        <taxon>Teleostei</taxon>
        <taxon>Anguilliformes</taxon>
        <taxon>Synaphobranchidae</taxon>
        <taxon>Synaphobranchus</taxon>
    </lineage>
</organism>
<sequence length="156" mass="17063">MEPDDPRIKVYSAPCWGHAFLPRALPSPRWPHPSRGSDPAPAQHREGEGDVTRSLSRPSVMSITEMRAPDSWYTALHGGGCGPQPRPIRYPAPPPTSRLSPLLLEAARALPAGPVIWSEICGLSCHQSWSKKQPDIISAARPMPKPMWHSDPGLCP</sequence>
<comment type="caution">
    <text evidence="2">The sequence shown here is derived from an EMBL/GenBank/DDBJ whole genome shotgun (WGS) entry which is preliminary data.</text>
</comment>
<dbReference type="AlphaFoldDB" id="A0A9Q1GBP1"/>
<name>A0A9Q1GBP1_SYNKA</name>
<dbReference type="EMBL" id="JAINUF010000001">
    <property type="protein sequence ID" value="KAJ8380598.1"/>
    <property type="molecule type" value="Genomic_DNA"/>
</dbReference>
<keyword evidence="3" id="KW-1185">Reference proteome</keyword>
<feature type="region of interest" description="Disordered" evidence="1">
    <location>
        <begin position="26"/>
        <end position="59"/>
    </location>
</feature>
<dbReference type="Proteomes" id="UP001152622">
    <property type="component" value="Chromosome 1"/>
</dbReference>
<evidence type="ECO:0000313" key="3">
    <source>
        <dbReference type="Proteomes" id="UP001152622"/>
    </source>
</evidence>
<accession>A0A9Q1GBP1</accession>
<evidence type="ECO:0000313" key="2">
    <source>
        <dbReference type="EMBL" id="KAJ8380598.1"/>
    </source>
</evidence>